<dbReference type="Pfam" id="PF03793">
    <property type="entry name" value="PASTA"/>
    <property type="match status" value="2"/>
</dbReference>
<feature type="domain" description="PASTA" evidence="2">
    <location>
        <begin position="39"/>
        <end position="105"/>
    </location>
</feature>
<keyword evidence="4" id="KW-1185">Reference proteome</keyword>
<dbReference type="AlphaFoldDB" id="A0A9X2XP59"/>
<dbReference type="InterPro" id="IPR005543">
    <property type="entry name" value="PASTA_dom"/>
</dbReference>
<keyword evidence="1" id="KW-0812">Transmembrane</keyword>
<accession>A0A9X2XP59</accession>
<name>A0A9X2XP59_9BACT</name>
<dbReference type="CDD" id="cd06577">
    <property type="entry name" value="PASTA_pknB"/>
    <property type="match status" value="3"/>
</dbReference>
<dbReference type="SMART" id="SM00740">
    <property type="entry name" value="PASTA"/>
    <property type="match status" value="3"/>
</dbReference>
<dbReference type="EMBL" id="JAOTIF010000009">
    <property type="protein sequence ID" value="MCU7550004.1"/>
    <property type="molecule type" value="Genomic_DNA"/>
</dbReference>
<evidence type="ECO:0000256" key="1">
    <source>
        <dbReference type="SAM" id="Phobius"/>
    </source>
</evidence>
<dbReference type="Gene3D" id="3.30.10.20">
    <property type="match status" value="3"/>
</dbReference>
<comment type="caution">
    <text evidence="3">The sequence shown here is derived from an EMBL/GenBank/DDBJ whole genome shotgun (WGS) entry which is preliminary data.</text>
</comment>
<dbReference type="SUPFAM" id="SSF54184">
    <property type="entry name" value="Penicillin-binding protein 2x (pbp-2x), c-terminal domain"/>
    <property type="match status" value="1"/>
</dbReference>
<proteinExistence type="predicted"/>
<evidence type="ECO:0000313" key="4">
    <source>
        <dbReference type="Proteomes" id="UP001155483"/>
    </source>
</evidence>
<sequence>MFSLITRKPLWVNIILGIGLVVLIWFLFALSLNWITHHGEAKTVPAVTGKTVEEVRNLLDEHNFELVIQDSIYNDTLKPGIVVKQVPEADAVVKVNRTVYVTVNRTVPPDVEMPNLIGYSFRNAEMVLSNMGLKLGDTTFKPDFAKNSVLEQIYNGNDITPGTKVKMGSPISLVIGGGIGNTDMAVPKLIGLTYGEAKILLDAQGLILGSVIPDPAVRDTAAAFVYRQTPEPKTAQGLQFRIRPGQMMDIWLSVEKPVVDSTKIPQPPPQPEP</sequence>
<keyword evidence="1" id="KW-1133">Transmembrane helix</keyword>
<gene>
    <name evidence="3" type="ORF">OCK74_12805</name>
</gene>
<organism evidence="3 4">
    <name type="scientific">Paraflavisolibacter caeni</name>
    <dbReference type="NCBI Taxonomy" id="2982496"/>
    <lineage>
        <taxon>Bacteria</taxon>
        <taxon>Pseudomonadati</taxon>
        <taxon>Bacteroidota</taxon>
        <taxon>Chitinophagia</taxon>
        <taxon>Chitinophagales</taxon>
        <taxon>Chitinophagaceae</taxon>
        <taxon>Paraflavisolibacter</taxon>
    </lineage>
</organism>
<evidence type="ECO:0000313" key="3">
    <source>
        <dbReference type="EMBL" id="MCU7550004.1"/>
    </source>
</evidence>
<feature type="transmembrane region" description="Helical" evidence="1">
    <location>
        <begin position="12"/>
        <end position="35"/>
    </location>
</feature>
<dbReference type="PROSITE" id="PS51178">
    <property type="entry name" value="PASTA"/>
    <property type="match status" value="1"/>
</dbReference>
<reference evidence="3" key="1">
    <citation type="submission" date="2022-09" db="EMBL/GenBank/DDBJ databases">
        <authorList>
            <person name="Yuan C."/>
            <person name="Ke Z."/>
        </authorList>
    </citation>
    <scope>NUCLEOTIDE SEQUENCE</scope>
    <source>
        <strain evidence="3">LB-8</strain>
    </source>
</reference>
<dbReference type="Proteomes" id="UP001155483">
    <property type="component" value="Unassembled WGS sequence"/>
</dbReference>
<dbReference type="RefSeq" id="WP_279297446.1">
    <property type="nucleotide sequence ID" value="NZ_JAOTIF010000009.1"/>
</dbReference>
<protein>
    <submittedName>
        <fullName evidence="3">PASTA domain-containing protein</fullName>
    </submittedName>
</protein>
<evidence type="ECO:0000259" key="2">
    <source>
        <dbReference type="PROSITE" id="PS51178"/>
    </source>
</evidence>
<keyword evidence="1" id="KW-0472">Membrane</keyword>
<reference evidence="3" key="2">
    <citation type="submission" date="2023-04" db="EMBL/GenBank/DDBJ databases">
        <title>Paracnuella aquatica gen. nov., sp. nov., a member of the family Chitinophagaceae isolated from a hot spring.</title>
        <authorList>
            <person name="Wang C."/>
        </authorList>
    </citation>
    <scope>NUCLEOTIDE SEQUENCE</scope>
    <source>
        <strain evidence="3">LB-8</strain>
    </source>
</reference>